<feature type="domain" description="PBP" evidence="8">
    <location>
        <begin position="23"/>
        <end position="195"/>
    </location>
</feature>
<dbReference type="EMBL" id="PXYW01000063">
    <property type="protein sequence ID" value="PSR31398.1"/>
    <property type="molecule type" value="Genomic_DNA"/>
</dbReference>
<reference evidence="9 10" key="1">
    <citation type="journal article" date="2014" name="BMC Genomics">
        <title>Comparison of environmental and isolate Sulfobacillus genomes reveals diverse carbon, sulfur, nitrogen, and hydrogen metabolisms.</title>
        <authorList>
            <person name="Justice N.B."/>
            <person name="Norman A."/>
            <person name="Brown C.T."/>
            <person name="Singh A."/>
            <person name="Thomas B.C."/>
            <person name="Banfield J.F."/>
        </authorList>
    </citation>
    <scope>NUCLEOTIDE SEQUENCE [LARGE SCALE GENOMIC DNA]</scope>
    <source>
        <strain evidence="9">AMDSBA4</strain>
    </source>
</reference>
<keyword evidence="5" id="KW-0732">Signal</keyword>
<organism evidence="9 10">
    <name type="scientific">Sulfobacillus benefaciens</name>
    <dbReference type="NCBI Taxonomy" id="453960"/>
    <lineage>
        <taxon>Bacteria</taxon>
        <taxon>Bacillati</taxon>
        <taxon>Bacillota</taxon>
        <taxon>Clostridia</taxon>
        <taxon>Eubacteriales</taxon>
        <taxon>Clostridiales Family XVII. Incertae Sedis</taxon>
        <taxon>Sulfobacillus</taxon>
    </lineage>
</organism>
<keyword evidence="7" id="KW-0449">Lipoprotein</keyword>
<evidence type="ECO:0000313" key="10">
    <source>
        <dbReference type="Proteomes" id="UP000242972"/>
    </source>
</evidence>
<evidence type="ECO:0000256" key="5">
    <source>
        <dbReference type="ARBA" id="ARBA00022729"/>
    </source>
</evidence>
<keyword evidence="4" id="KW-0592">Phosphate transport</keyword>
<dbReference type="Pfam" id="PF12849">
    <property type="entry name" value="PBP_like_2"/>
    <property type="match status" value="1"/>
</dbReference>
<comment type="function">
    <text evidence="1">Part of the ABC transporter complex PstSACB involved in phosphate import.</text>
</comment>
<dbReference type="GO" id="GO:0006817">
    <property type="term" value="P:phosphate ion transport"/>
    <property type="evidence" value="ECO:0007669"/>
    <property type="project" value="UniProtKB-KW"/>
</dbReference>
<evidence type="ECO:0000256" key="6">
    <source>
        <dbReference type="ARBA" id="ARBA00023139"/>
    </source>
</evidence>
<comment type="subcellular location">
    <subcellularLocation>
        <location evidence="2">Cell membrane</location>
        <topology evidence="2">Lipid-anchor</topology>
    </subcellularLocation>
</comment>
<comment type="caution">
    <text evidence="9">The sequence shown here is derived from an EMBL/GenBank/DDBJ whole genome shotgun (WGS) entry which is preliminary data.</text>
</comment>
<name>A0A2T2XAC1_9FIRM</name>
<dbReference type="PANTHER" id="PTHR30570">
    <property type="entry name" value="PERIPLASMIC PHOSPHATE BINDING COMPONENT OF PHOSPHATE ABC TRANSPORTER"/>
    <property type="match status" value="1"/>
</dbReference>
<keyword evidence="4" id="KW-0813">Transport</keyword>
<evidence type="ECO:0000256" key="1">
    <source>
        <dbReference type="ARBA" id="ARBA00002841"/>
    </source>
</evidence>
<protein>
    <submittedName>
        <fullName evidence="9">Phosphate ABC transporter substrate-binding protein</fullName>
    </submittedName>
</protein>
<evidence type="ECO:0000256" key="3">
    <source>
        <dbReference type="ARBA" id="ARBA00011529"/>
    </source>
</evidence>
<evidence type="ECO:0000256" key="2">
    <source>
        <dbReference type="ARBA" id="ARBA00004193"/>
    </source>
</evidence>
<dbReference type="AlphaFoldDB" id="A0A2T2XAC1"/>
<sequence length="257" mass="28017">MFFLLWWMAIWVSHKGISERSVHIAISGSSALLPVIKEELPAWEIRHPEVRVSVTGGGSWAGLAAVSQRRADIGMSDIVPSETMARGMLGYPLGRLPVLFIGNQCTGVNKVSQPQLQQLLAGDIGNWRQVGGGDTSVIVVSRPLSSGARFMIERQILKGRSVSPRAIIQLSNGALYKTVRGTPGALGYVEWRPDLKGVVVMAVGSSRFDRTRGNLWPYYTEPTLYVRRDAPAIVKQLAADLSHSPAKAKFGIYPAQP</sequence>
<dbReference type="Gene3D" id="3.40.190.10">
    <property type="entry name" value="Periplasmic binding protein-like II"/>
    <property type="match status" value="2"/>
</dbReference>
<gene>
    <name evidence="9" type="ORF">C7B46_16800</name>
</gene>
<comment type="subunit">
    <text evidence="3">The complex is composed of two ATP-binding proteins (PstB), two transmembrane proteins (PstC and PstA) and a solute-binding protein (PstS).</text>
</comment>
<accession>A0A2T2XAC1</accession>
<dbReference type="GO" id="GO:0005886">
    <property type="term" value="C:plasma membrane"/>
    <property type="evidence" value="ECO:0007669"/>
    <property type="project" value="UniProtKB-SubCell"/>
</dbReference>
<dbReference type="SUPFAM" id="SSF53850">
    <property type="entry name" value="Periplasmic binding protein-like II"/>
    <property type="match status" value="1"/>
</dbReference>
<keyword evidence="6" id="KW-0564">Palmitate</keyword>
<evidence type="ECO:0000256" key="7">
    <source>
        <dbReference type="ARBA" id="ARBA00023288"/>
    </source>
</evidence>
<dbReference type="Proteomes" id="UP000242972">
    <property type="component" value="Unassembled WGS sequence"/>
</dbReference>
<evidence type="ECO:0000313" key="9">
    <source>
        <dbReference type="EMBL" id="PSR31398.1"/>
    </source>
</evidence>
<evidence type="ECO:0000256" key="4">
    <source>
        <dbReference type="ARBA" id="ARBA00022592"/>
    </source>
</evidence>
<dbReference type="InterPro" id="IPR024370">
    <property type="entry name" value="PBP_domain"/>
</dbReference>
<dbReference type="InterPro" id="IPR050811">
    <property type="entry name" value="Phosphate_ABC_transporter"/>
</dbReference>
<dbReference type="PANTHER" id="PTHR30570:SF4">
    <property type="entry name" value="PHOSPHATE-BINDING PROTEIN PSTS 1"/>
    <property type="match status" value="1"/>
</dbReference>
<evidence type="ECO:0000259" key="8">
    <source>
        <dbReference type="Pfam" id="PF12849"/>
    </source>
</evidence>
<proteinExistence type="predicted"/>